<feature type="domain" description="PiggyBac transposable element-derived protein" evidence="1">
    <location>
        <begin position="7"/>
        <end position="181"/>
    </location>
</feature>
<proteinExistence type="predicted"/>
<dbReference type="PANTHER" id="PTHR47272">
    <property type="entry name" value="DDE_TNP_1_7 DOMAIN-CONTAINING PROTEIN"/>
    <property type="match status" value="1"/>
</dbReference>
<evidence type="ECO:0000313" key="2">
    <source>
        <dbReference type="EMBL" id="GLD65346.1"/>
    </source>
</evidence>
<sequence length="186" mass="21344">MIEYIAEHKDFLSVLPYMGVFQFPAIKGYWATESRFPPLTDTMSVKRYQVLRRRVHFNNSFQTESSTDRYVKIHPLFDKFRQQCLLIPATNKHSMDEVMVAYKGTRAGNLRQYIQSKPDKWGFKIFCRGSSSGIIHDFILYQGAATFCNIQEEEAAHLGLEDYLLGGKIISILCNTITNKGNCGVL</sequence>
<organism evidence="2 3">
    <name type="scientific">Lates japonicus</name>
    <name type="common">Japanese lates</name>
    <dbReference type="NCBI Taxonomy" id="270547"/>
    <lineage>
        <taxon>Eukaryota</taxon>
        <taxon>Metazoa</taxon>
        <taxon>Chordata</taxon>
        <taxon>Craniata</taxon>
        <taxon>Vertebrata</taxon>
        <taxon>Euteleostomi</taxon>
        <taxon>Actinopterygii</taxon>
        <taxon>Neopterygii</taxon>
        <taxon>Teleostei</taxon>
        <taxon>Neoteleostei</taxon>
        <taxon>Acanthomorphata</taxon>
        <taxon>Carangaria</taxon>
        <taxon>Carangaria incertae sedis</taxon>
        <taxon>Centropomidae</taxon>
        <taxon>Lates</taxon>
    </lineage>
</organism>
<comment type="caution">
    <text evidence="2">The sequence shown here is derived from an EMBL/GenBank/DDBJ whole genome shotgun (WGS) entry which is preliminary data.</text>
</comment>
<evidence type="ECO:0000313" key="3">
    <source>
        <dbReference type="Proteomes" id="UP001279410"/>
    </source>
</evidence>
<name>A0AAD3N5N5_LATJO</name>
<accession>A0AAD3N5N5</accession>
<dbReference type="Pfam" id="PF13843">
    <property type="entry name" value="DDE_Tnp_1_7"/>
    <property type="match status" value="1"/>
</dbReference>
<keyword evidence="3" id="KW-1185">Reference proteome</keyword>
<dbReference type="AlphaFoldDB" id="A0AAD3N5N5"/>
<dbReference type="EMBL" id="BRZM01000079">
    <property type="protein sequence ID" value="GLD65346.1"/>
    <property type="molecule type" value="Genomic_DNA"/>
</dbReference>
<dbReference type="InterPro" id="IPR029526">
    <property type="entry name" value="PGBD"/>
</dbReference>
<reference evidence="2" key="1">
    <citation type="submission" date="2022-08" db="EMBL/GenBank/DDBJ databases">
        <title>Genome sequencing of akame (Lates japonicus).</title>
        <authorList>
            <person name="Hashiguchi Y."/>
            <person name="Takahashi H."/>
        </authorList>
    </citation>
    <scope>NUCLEOTIDE SEQUENCE</scope>
    <source>
        <strain evidence="2">Kochi</strain>
    </source>
</reference>
<gene>
    <name evidence="2" type="ORF">AKAME5_001682100</name>
</gene>
<evidence type="ECO:0000259" key="1">
    <source>
        <dbReference type="Pfam" id="PF13843"/>
    </source>
</evidence>
<dbReference type="Proteomes" id="UP001279410">
    <property type="component" value="Unassembled WGS sequence"/>
</dbReference>
<dbReference type="PANTHER" id="PTHR47272:SF1">
    <property type="entry name" value="PIGGYBAC TRANSPOSABLE ELEMENT-DERIVED PROTEIN 3-LIKE"/>
    <property type="match status" value="1"/>
</dbReference>
<protein>
    <submittedName>
        <fullName evidence="2">PiggyBac transposable element-derived protein 2-like isoform X1</fullName>
    </submittedName>
</protein>